<protein>
    <recommendedName>
        <fullName evidence="2">DUF218 domain-containing protein</fullName>
    </recommendedName>
</protein>
<dbReference type="Pfam" id="PF02698">
    <property type="entry name" value="DUF218"/>
    <property type="match status" value="1"/>
</dbReference>
<dbReference type="Proteomes" id="UP000274772">
    <property type="component" value="Chromosome"/>
</dbReference>
<keyword evidence="1" id="KW-0812">Transmembrane</keyword>
<accession>A0ABM7FRE1</accession>
<evidence type="ECO:0000313" key="4">
    <source>
        <dbReference type="Proteomes" id="UP000274772"/>
    </source>
</evidence>
<dbReference type="InterPro" id="IPR003848">
    <property type="entry name" value="DUF218"/>
</dbReference>
<sequence length="170" mass="19496">MVLGAGIFTEQVTPMLAERLNRAINVYHSQAKPVYFLVSGGQGLDEPITEALAMKRYLIAKGIPEDIILMENQSTNTYTNFLYSKPIIETHFKRQSQLLCVTSQFHILRSLRLAEKLGLKFEGIGSHTPYHFFSRALIKDFLGVMYQYRLLLTIYFAITFWISILSLILN</sequence>
<keyword evidence="4" id="KW-1185">Reference proteome</keyword>
<evidence type="ECO:0000313" key="3">
    <source>
        <dbReference type="EMBL" id="BBD91724.1"/>
    </source>
</evidence>
<evidence type="ECO:0000256" key="1">
    <source>
        <dbReference type="SAM" id="Phobius"/>
    </source>
</evidence>
<reference evidence="3 4" key="1">
    <citation type="submission" date="2018-05" db="EMBL/GenBank/DDBJ databases">
        <title>Complete genome sequencing of three human clinical isolates of Staphylococcus caprae reveals virulence factors similar to those of S. epidermidis and S. capitis.</title>
        <authorList>
            <person name="Watanabe S."/>
            <person name="Cui L."/>
        </authorList>
    </citation>
    <scope>NUCLEOTIDE SEQUENCE [LARGE SCALE GENOMIC DNA]</scope>
    <source>
        <strain evidence="3 4">JMUB590</strain>
    </source>
</reference>
<dbReference type="EMBL" id="AP018586">
    <property type="protein sequence ID" value="BBD91724.1"/>
    <property type="molecule type" value="Genomic_DNA"/>
</dbReference>
<dbReference type="InterPro" id="IPR014729">
    <property type="entry name" value="Rossmann-like_a/b/a_fold"/>
</dbReference>
<gene>
    <name evidence="3" type="ORF">JMUB590_0614</name>
</gene>
<dbReference type="PANTHER" id="PTHR30336">
    <property type="entry name" value="INNER MEMBRANE PROTEIN, PROBABLE PERMEASE"/>
    <property type="match status" value="1"/>
</dbReference>
<name>A0ABM7FRE1_9STAP</name>
<feature type="transmembrane region" description="Helical" evidence="1">
    <location>
        <begin position="148"/>
        <end position="169"/>
    </location>
</feature>
<dbReference type="PANTHER" id="PTHR30336:SF18">
    <property type="entry name" value="MEMBRANE PROTEIN"/>
    <property type="match status" value="1"/>
</dbReference>
<dbReference type="InterPro" id="IPR051599">
    <property type="entry name" value="Cell_Envelope_Assoc"/>
</dbReference>
<feature type="domain" description="DUF218" evidence="2">
    <location>
        <begin position="1"/>
        <end position="123"/>
    </location>
</feature>
<proteinExistence type="predicted"/>
<keyword evidence="1" id="KW-0472">Membrane</keyword>
<dbReference type="CDD" id="cd06259">
    <property type="entry name" value="YdcF-like"/>
    <property type="match status" value="1"/>
</dbReference>
<organism evidence="3 4">
    <name type="scientific">Staphylococcus caprae</name>
    <dbReference type="NCBI Taxonomy" id="29380"/>
    <lineage>
        <taxon>Bacteria</taxon>
        <taxon>Bacillati</taxon>
        <taxon>Bacillota</taxon>
        <taxon>Bacilli</taxon>
        <taxon>Bacillales</taxon>
        <taxon>Staphylococcaceae</taxon>
        <taxon>Staphylococcus</taxon>
    </lineage>
</organism>
<evidence type="ECO:0000259" key="2">
    <source>
        <dbReference type="Pfam" id="PF02698"/>
    </source>
</evidence>
<keyword evidence="1" id="KW-1133">Transmembrane helix</keyword>
<dbReference type="Gene3D" id="3.40.50.620">
    <property type="entry name" value="HUPs"/>
    <property type="match status" value="1"/>
</dbReference>